<feature type="transmembrane region" description="Helical" evidence="1">
    <location>
        <begin position="7"/>
        <end position="27"/>
    </location>
</feature>
<dbReference type="AlphaFoldDB" id="A0A2H0KH49"/>
<sequence>MGRLSKVIQIFLAVVVFLLPLVIVPLFTDIHEFGKLVFLCLALFAGFVLWTTKSIIEKKITFSKLLFAMPLLGIFFLAVTSGLVNAPNKVQSMISLGGGVTF</sequence>
<organism evidence="2 3">
    <name type="scientific">Candidatus Shapirobacteria bacterium CG11_big_fil_rev_8_21_14_0_20_40_12</name>
    <dbReference type="NCBI Taxonomy" id="1974889"/>
    <lineage>
        <taxon>Bacteria</taxon>
        <taxon>Candidatus Shapironibacteriota</taxon>
    </lineage>
</organism>
<evidence type="ECO:0000313" key="2">
    <source>
        <dbReference type="EMBL" id="PIQ69913.1"/>
    </source>
</evidence>
<comment type="caution">
    <text evidence="2">The sequence shown here is derived from an EMBL/GenBank/DDBJ whole genome shotgun (WGS) entry which is preliminary data.</text>
</comment>
<evidence type="ECO:0000256" key="1">
    <source>
        <dbReference type="SAM" id="Phobius"/>
    </source>
</evidence>
<feature type="non-terminal residue" evidence="2">
    <location>
        <position position="102"/>
    </location>
</feature>
<gene>
    <name evidence="2" type="ORF">COV89_03245</name>
</gene>
<dbReference type="Proteomes" id="UP000231371">
    <property type="component" value="Unassembled WGS sequence"/>
</dbReference>
<accession>A0A2H0KH49</accession>
<reference evidence="2 3" key="1">
    <citation type="submission" date="2017-09" db="EMBL/GenBank/DDBJ databases">
        <title>Depth-based differentiation of microbial function through sediment-hosted aquifers and enrichment of novel symbionts in the deep terrestrial subsurface.</title>
        <authorList>
            <person name="Probst A.J."/>
            <person name="Ladd B."/>
            <person name="Jarett J.K."/>
            <person name="Geller-Mcgrath D.E."/>
            <person name="Sieber C.M."/>
            <person name="Emerson J.B."/>
            <person name="Anantharaman K."/>
            <person name="Thomas B.C."/>
            <person name="Malmstrom R."/>
            <person name="Stieglmeier M."/>
            <person name="Klingl A."/>
            <person name="Woyke T."/>
            <person name="Ryan C.M."/>
            <person name="Banfield J.F."/>
        </authorList>
    </citation>
    <scope>NUCLEOTIDE SEQUENCE [LARGE SCALE GENOMIC DNA]</scope>
    <source>
        <strain evidence="2">CG11_big_fil_rev_8_21_14_0_20_40_12</strain>
    </source>
</reference>
<keyword evidence="1" id="KW-0812">Transmembrane</keyword>
<feature type="transmembrane region" description="Helical" evidence="1">
    <location>
        <begin position="64"/>
        <end position="84"/>
    </location>
</feature>
<evidence type="ECO:0000313" key="3">
    <source>
        <dbReference type="Proteomes" id="UP000231371"/>
    </source>
</evidence>
<name>A0A2H0KH49_9BACT</name>
<proteinExistence type="predicted"/>
<keyword evidence="1" id="KW-1133">Transmembrane helix</keyword>
<dbReference type="EMBL" id="PCVI01000051">
    <property type="protein sequence ID" value="PIQ69913.1"/>
    <property type="molecule type" value="Genomic_DNA"/>
</dbReference>
<keyword evidence="1" id="KW-0472">Membrane</keyword>
<feature type="transmembrane region" description="Helical" evidence="1">
    <location>
        <begin position="33"/>
        <end position="52"/>
    </location>
</feature>
<protein>
    <submittedName>
        <fullName evidence="2">Uncharacterized protein</fullName>
    </submittedName>
</protein>